<feature type="domain" description="VOC" evidence="1">
    <location>
        <begin position="7"/>
        <end position="129"/>
    </location>
</feature>
<protein>
    <recommendedName>
        <fullName evidence="1">VOC domain-containing protein</fullName>
    </recommendedName>
</protein>
<evidence type="ECO:0000259" key="1">
    <source>
        <dbReference type="PROSITE" id="PS51819"/>
    </source>
</evidence>
<dbReference type="InterPro" id="IPR037523">
    <property type="entry name" value="VOC_core"/>
</dbReference>
<dbReference type="Pfam" id="PF00903">
    <property type="entry name" value="Glyoxalase"/>
    <property type="match status" value="1"/>
</dbReference>
<dbReference type="SUPFAM" id="SSF54593">
    <property type="entry name" value="Glyoxalase/Bleomycin resistance protein/Dihydroxybiphenyl dioxygenase"/>
    <property type="match status" value="1"/>
</dbReference>
<organism evidence="2">
    <name type="scientific">hydrothermal vent metagenome</name>
    <dbReference type="NCBI Taxonomy" id="652676"/>
    <lineage>
        <taxon>unclassified sequences</taxon>
        <taxon>metagenomes</taxon>
        <taxon>ecological metagenomes</taxon>
    </lineage>
</organism>
<dbReference type="InterPro" id="IPR029068">
    <property type="entry name" value="Glyas_Bleomycin-R_OHBP_Dase"/>
</dbReference>
<accession>A0A3B0S4Q0</accession>
<name>A0A3B0S4Q0_9ZZZZ</name>
<sequence>MTMGNVTPAHVAYRTHRFKEMLAWYMRVFGASVQYQDPALAFLTYDDEHHRFALVDLDVIRPETAGKDDRGLVGVDHVAYSVNSLADLLESYAELKDAGILPYWCVNHGMSASLYYADPDGNQMEFTVDVFPTKAEGSAYFRGETIKGNPVGVEFDPEDWLARFRNGDRESDILKFDAKGAVSPIRGELLVLRVEE</sequence>
<dbReference type="AlphaFoldDB" id="A0A3B0S4Q0"/>
<proteinExistence type="predicted"/>
<dbReference type="EMBL" id="UOEH01000261">
    <property type="protein sequence ID" value="VAV98842.1"/>
    <property type="molecule type" value="Genomic_DNA"/>
</dbReference>
<dbReference type="InterPro" id="IPR004360">
    <property type="entry name" value="Glyas_Fos-R_dOase_dom"/>
</dbReference>
<reference evidence="2" key="1">
    <citation type="submission" date="2018-06" db="EMBL/GenBank/DDBJ databases">
        <authorList>
            <person name="Zhirakovskaya E."/>
        </authorList>
    </citation>
    <scope>NUCLEOTIDE SEQUENCE</scope>
</reference>
<evidence type="ECO:0000313" key="2">
    <source>
        <dbReference type="EMBL" id="VAV98842.1"/>
    </source>
</evidence>
<dbReference type="Gene3D" id="3.10.180.10">
    <property type="entry name" value="2,3-Dihydroxybiphenyl 1,2-Dioxygenase, domain 1"/>
    <property type="match status" value="1"/>
</dbReference>
<gene>
    <name evidence="2" type="ORF">MNBD_ALPHA05-848</name>
</gene>
<dbReference type="PROSITE" id="PS51819">
    <property type="entry name" value="VOC"/>
    <property type="match status" value="1"/>
</dbReference>